<keyword evidence="4 6" id="KW-1133">Transmembrane helix</keyword>
<proteinExistence type="inferred from homology"/>
<dbReference type="OrthoDB" id="9804152at2"/>
<gene>
    <name evidence="8" type="ORF">AJ85_16395</name>
    <name evidence="7" type="ORF">BALCAV_0206480</name>
</gene>
<sequence length="183" mass="21547">MGFLIGGGIILLIIIIWIVCYNSLVKYRNWVEESWYQIENQLKRRYDLIPNLIETVKGYTKHEQETFAKIVQLRNQTVAPDQTREEQMEANNQLSAGLRQLFALREDYPDLKANQNFLMLQEELTGTENKIAYSRQLYNKTVREYNTKIDSIPTNIVASLHNFQKENMFSIPAEEHENVKVQF</sequence>
<dbReference type="SUPFAM" id="SSF140478">
    <property type="entry name" value="LemA-like"/>
    <property type="match status" value="1"/>
</dbReference>
<evidence type="ECO:0000313" key="7">
    <source>
        <dbReference type="EMBL" id="KGA98046.1"/>
    </source>
</evidence>
<dbReference type="PANTHER" id="PTHR34478:SF2">
    <property type="entry name" value="MEMBRANE PROTEIN"/>
    <property type="match status" value="1"/>
</dbReference>
<dbReference type="Pfam" id="PF04011">
    <property type="entry name" value="LemA"/>
    <property type="match status" value="1"/>
</dbReference>
<protein>
    <submittedName>
        <fullName evidence="7">Membrane protein</fullName>
    </submittedName>
</protein>
<organism evidence="7 9">
    <name type="scientific">Alkalihalobacillus alcalophilus ATCC 27647 = CGMCC 1.3604</name>
    <dbReference type="NCBI Taxonomy" id="1218173"/>
    <lineage>
        <taxon>Bacteria</taxon>
        <taxon>Bacillati</taxon>
        <taxon>Bacillota</taxon>
        <taxon>Bacilli</taxon>
        <taxon>Bacillales</taxon>
        <taxon>Bacillaceae</taxon>
        <taxon>Alkalihalobacillus</taxon>
    </lineage>
</organism>
<dbReference type="EMBL" id="ALPT02000016">
    <property type="protein sequence ID" value="KGA98046.1"/>
    <property type="molecule type" value="Genomic_DNA"/>
</dbReference>
<evidence type="ECO:0000256" key="1">
    <source>
        <dbReference type="ARBA" id="ARBA00004167"/>
    </source>
</evidence>
<dbReference type="Gene3D" id="1.20.1440.20">
    <property type="entry name" value="LemA-like domain"/>
    <property type="match status" value="1"/>
</dbReference>
<evidence type="ECO:0000313" key="10">
    <source>
        <dbReference type="Proteomes" id="UP000297014"/>
    </source>
</evidence>
<dbReference type="PANTHER" id="PTHR34478">
    <property type="entry name" value="PROTEIN LEMA"/>
    <property type="match status" value="1"/>
</dbReference>
<dbReference type="eggNOG" id="COG1704">
    <property type="taxonomic scope" value="Bacteria"/>
</dbReference>
<dbReference type="InterPro" id="IPR007156">
    <property type="entry name" value="MamQ_LemA"/>
</dbReference>
<keyword evidence="3 6" id="KW-0812">Transmembrane</keyword>
<dbReference type="EMBL" id="JALP01000214">
    <property type="protein sequence ID" value="THG89577.1"/>
    <property type="molecule type" value="Genomic_DNA"/>
</dbReference>
<dbReference type="Proteomes" id="UP000002754">
    <property type="component" value="Unassembled WGS sequence"/>
</dbReference>
<feature type="transmembrane region" description="Helical" evidence="6">
    <location>
        <begin position="6"/>
        <end position="25"/>
    </location>
</feature>
<reference evidence="7 9" key="1">
    <citation type="journal article" date="2014" name="Genome Announc.">
        <title>Draft Genome Sequence of Bacillus alcalophilus AV1934, a Classic Alkaliphile Isolated from Human Feces in 1934.</title>
        <authorList>
            <person name="Attie O."/>
            <person name="Jayaprakash A."/>
            <person name="Shah H."/>
            <person name="Paulsen I.T."/>
            <person name="Morino M."/>
            <person name="Takahashi Y."/>
            <person name="Narumi I."/>
            <person name="Sachidanandam R."/>
            <person name="Satoh K."/>
            <person name="Ito M."/>
            <person name="Krulwich T.A."/>
        </authorList>
    </citation>
    <scope>NUCLEOTIDE SEQUENCE [LARGE SCALE GENOMIC DNA]</scope>
    <source>
        <strain evidence="7 9">AV1934</strain>
    </source>
</reference>
<comment type="similarity">
    <text evidence="2">Belongs to the LemA family.</text>
</comment>
<dbReference type="AlphaFoldDB" id="A0A094WMF5"/>
<accession>A0A094WMF5</accession>
<reference evidence="8 10" key="2">
    <citation type="submission" date="2014-01" db="EMBL/GenBank/DDBJ databases">
        <title>Draft genome sequencing of Bacillus alcalophilus CGMCC 1.3604.</title>
        <authorList>
            <person name="Yang J."/>
            <person name="Diao L."/>
            <person name="Yang S."/>
        </authorList>
    </citation>
    <scope>NUCLEOTIDE SEQUENCE [LARGE SCALE GENOMIC DNA]</scope>
    <source>
        <strain evidence="8 10">CGMCC 1.3604</strain>
    </source>
</reference>
<evidence type="ECO:0000256" key="2">
    <source>
        <dbReference type="ARBA" id="ARBA00008854"/>
    </source>
</evidence>
<keyword evidence="9" id="KW-1185">Reference proteome</keyword>
<evidence type="ECO:0000256" key="3">
    <source>
        <dbReference type="ARBA" id="ARBA00022692"/>
    </source>
</evidence>
<dbReference type="GO" id="GO:0016020">
    <property type="term" value="C:membrane"/>
    <property type="evidence" value="ECO:0007669"/>
    <property type="project" value="UniProtKB-SubCell"/>
</dbReference>
<evidence type="ECO:0000256" key="6">
    <source>
        <dbReference type="SAM" id="Phobius"/>
    </source>
</evidence>
<dbReference type="InterPro" id="IPR023353">
    <property type="entry name" value="LemA-like_dom_sf"/>
</dbReference>
<evidence type="ECO:0000313" key="8">
    <source>
        <dbReference type="EMBL" id="THG89577.1"/>
    </source>
</evidence>
<evidence type="ECO:0000256" key="4">
    <source>
        <dbReference type="ARBA" id="ARBA00022989"/>
    </source>
</evidence>
<dbReference type="Proteomes" id="UP000297014">
    <property type="component" value="Unassembled WGS sequence"/>
</dbReference>
<evidence type="ECO:0000256" key="5">
    <source>
        <dbReference type="ARBA" id="ARBA00023136"/>
    </source>
</evidence>
<evidence type="ECO:0000313" key="9">
    <source>
        <dbReference type="Proteomes" id="UP000002754"/>
    </source>
</evidence>
<comment type="caution">
    <text evidence="7">The sequence shown here is derived from an EMBL/GenBank/DDBJ whole genome shotgun (WGS) entry which is preliminary data.</text>
</comment>
<keyword evidence="5 6" id="KW-0472">Membrane</keyword>
<dbReference type="RefSeq" id="WP_004427540.1">
    <property type="nucleotide sequence ID" value="NZ_ALPT02000016.1"/>
</dbReference>
<comment type="subcellular location">
    <subcellularLocation>
        <location evidence="1">Membrane</location>
        <topology evidence="1">Single-pass membrane protein</topology>
    </subcellularLocation>
</comment>
<name>A0A094WMF5_ALKAL</name>